<dbReference type="EMBL" id="CP106881">
    <property type="protein sequence ID" value="UYG52434.1"/>
    <property type="molecule type" value="Genomic_DNA"/>
</dbReference>
<dbReference type="NCBIfam" id="NF004976">
    <property type="entry name" value="PRK06349.1"/>
    <property type="match status" value="1"/>
</dbReference>
<dbReference type="PANTHER" id="PTHR43331">
    <property type="entry name" value="HOMOSERINE DEHYDROGENASE"/>
    <property type="match status" value="1"/>
</dbReference>
<proteinExistence type="inferred from homology"/>
<dbReference type="Gene3D" id="3.30.360.10">
    <property type="entry name" value="Dihydrodipicolinate Reductase, domain 2"/>
    <property type="match status" value="1"/>
</dbReference>
<keyword evidence="14" id="KW-1185">Reference proteome</keyword>
<protein>
    <recommendedName>
        <fullName evidence="5">Homoserine dehydrogenase</fullName>
        <ecNumber evidence="4">1.1.1.3</ecNumber>
    </recommendedName>
</protein>
<dbReference type="Proteomes" id="UP001162800">
    <property type="component" value="Chromosome"/>
</dbReference>
<keyword evidence="8" id="KW-0521">NADP</keyword>
<evidence type="ECO:0000256" key="4">
    <source>
        <dbReference type="ARBA" id="ARBA00013213"/>
    </source>
</evidence>
<dbReference type="Gene3D" id="3.30.70.260">
    <property type="match status" value="1"/>
</dbReference>
<dbReference type="PROSITE" id="PS51671">
    <property type="entry name" value="ACT"/>
    <property type="match status" value="1"/>
</dbReference>
<keyword evidence="6" id="KW-0028">Amino-acid biosynthesis</keyword>
<feature type="domain" description="ACT" evidence="12">
    <location>
        <begin position="359"/>
        <end position="440"/>
    </location>
</feature>
<evidence type="ECO:0000256" key="10">
    <source>
        <dbReference type="ARBA" id="ARBA00023167"/>
    </source>
</evidence>
<dbReference type="InterPro" id="IPR005106">
    <property type="entry name" value="Asp/hSer_DH_NAD-bd"/>
</dbReference>
<comment type="pathway">
    <text evidence="2">Amino-acid biosynthesis; L-methionine biosynthesis via de novo pathway; L-homoserine from L-aspartate: step 3/3.</text>
</comment>
<name>A0ABY6GBK2_9BURK</name>
<gene>
    <name evidence="13" type="ORF">M9799_04105</name>
</gene>
<dbReference type="SUPFAM" id="SSF55347">
    <property type="entry name" value="Glyceraldehyde-3-phosphate dehydrogenase-like, C-terminal domain"/>
    <property type="match status" value="1"/>
</dbReference>
<evidence type="ECO:0000256" key="6">
    <source>
        <dbReference type="ARBA" id="ARBA00022605"/>
    </source>
</evidence>
<dbReference type="Pfam" id="PF00742">
    <property type="entry name" value="Homoserine_dh"/>
    <property type="match status" value="1"/>
</dbReference>
<dbReference type="PANTHER" id="PTHR43331:SF1">
    <property type="entry name" value="HOMOSERINE DEHYDROGENASE"/>
    <property type="match status" value="1"/>
</dbReference>
<evidence type="ECO:0000313" key="14">
    <source>
        <dbReference type="Proteomes" id="UP001162800"/>
    </source>
</evidence>
<dbReference type="CDD" id="cd04881">
    <property type="entry name" value="ACT_HSDH-Hom"/>
    <property type="match status" value="1"/>
</dbReference>
<keyword evidence="10" id="KW-0486">Methionine biosynthesis</keyword>
<dbReference type="PIRSF" id="PIRSF000098">
    <property type="entry name" value="Homoser_dehydrog"/>
    <property type="match status" value="1"/>
</dbReference>
<reference evidence="13" key="1">
    <citation type="submission" date="2022-09" db="EMBL/GenBank/DDBJ databases">
        <title>The complete genome of Acidovorax sp. 5MLIR.</title>
        <authorList>
            <person name="Liu L."/>
            <person name="Yue J."/>
            <person name="Yang F."/>
            <person name="Yuan J."/>
            <person name="Li L."/>
        </authorList>
    </citation>
    <scope>NUCLEOTIDE SEQUENCE</scope>
    <source>
        <strain evidence="13">5MLIR</strain>
    </source>
</reference>
<evidence type="ECO:0000259" key="12">
    <source>
        <dbReference type="PROSITE" id="PS51671"/>
    </source>
</evidence>
<dbReference type="InterPro" id="IPR016204">
    <property type="entry name" value="HDH"/>
</dbReference>
<keyword evidence="7" id="KW-0791">Threonine biosynthesis</keyword>
<dbReference type="InterPro" id="IPR045865">
    <property type="entry name" value="ACT-like_dom_sf"/>
</dbReference>
<evidence type="ECO:0000256" key="7">
    <source>
        <dbReference type="ARBA" id="ARBA00022697"/>
    </source>
</evidence>
<comment type="pathway">
    <text evidence="1">Amino-acid biosynthesis; L-threonine biosynthesis; L-threonine from L-aspartate: step 3/5.</text>
</comment>
<evidence type="ECO:0000256" key="8">
    <source>
        <dbReference type="ARBA" id="ARBA00022857"/>
    </source>
</evidence>
<evidence type="ECO:0000256" key="9">
    <source>
        <dbReference type="ARBA" id="ARBA00023002"/>
    </source>
</evidence>
<evidence type="ECO:0000256" key="11">
    <source>
        <dbReference type="RuleBase" id="RU004171"/>
    </source>
</evidence>
<comment type="similarity">
    <text evidence="3 11">Belongs to the homoserine dehydrogenase family.</text>
</comment>
<dbReference type="InterPro" id="IPR001342">
    <property type="entry name" value="HDH_cat"/>
</dbReference>
<dbReference type="SUPFAM" id="SSF55021">
    <property type="entry name" value="ACT-like"/>
    <property type="match status" value="1"/>
</dbReference>
<dbReference type="SUPFAM" id="SSF51735">
    <property type="entry name" value="NAD(P)-binding Rossmann-fold domains"/>
    <property type="match status" value="1"/>
</dbReference>
<organism evidence="13 14">
    <name type="scientific">Comamonas endophytica</name>
    <dbReference type="NCBI Taxonomy" id="2949090"/>
    <lineage>
        <taxon>Bacteria</taxon>
        <taxon>Pseudomonadati</taxon>
        <taxon>Pseudomonadota</taxon>
        <taxon>Betaproteobacteria</taxon>
        <taxon>Burkholderiales</taxon>
        <taxon>Comamonadaceae</taxon>
        <taxon>Comamonas</taxon>
    </lineage>
</organism>
<dbReference type="InterPro" id="IPR019811">
    <property type="entry name" value="HDH_CS"/>
</dbReference>
<dbReference type="Pfam" id="PF03447">
    <property type="entry name" value="NAD_binding_3"/>
    <property type="match status" value="1"/>
</dbReference>
<evidence type="ECO:0000256" key="2">
    <source>
        <dbReference type="ARBA" id="ARBA00005062"/>
    </source>
</evidence>
<dbReference type="Pfam" id="PF01842">
    <property type="entry name" value="ACT"/>
    <property type="match status" value="1"/>
</dbReference>
<sequence length="444" mass="46969">MKPIQVGLMGIGTVGSGTFNVLQRNQGEIRRRAGRGIEITMVADLDMERAKSVVGGAARVVKDAREIIANPEIDVVVELIGGYGIAKQLVLEAIAAGKHVVTANKALLAVHGTEIFQAAADKGVMVAYEAAVAGGIPIIKSLREGLTANSIQWLAGIINGTTNFILSEMRDKGLDFDVVLKEAQRLGYAEADPTFDIEGVDAAHKVTLMSAIAFGIPVQFDKAYVEGITGLAATDIRYAEQLGYRIKLLGITKRTDKGVELRVHPSLVPSKRLIANVEGAMNAVVVHGDAVGTTLYYGKGAGSEPTASAVVADLVDIARLADAEVAHRVPPLAFQSHTLEGAMGSLPVLPMSEVVTSYYLRLRVSDEAGVLAKVTGLLANAGISIDAVLQREADEVGGEGSTQTDLIILTHETREGNMDAALAEIQALPTVLAKINRIRKEELN</sequence>
<dbReference type="EC" id="1.1.1.3" evidence="4"/>
<dbReference type="PROSITE" id="PS01042">
    <property type="entry name" value="HOMOSER_DHGENASE"/>
    <property type="match status" value="1"/>
</dbReference>
<dbReference type="RefSeq" id="WP_231044029.1">
    <property type="nucleotide sequence ID" value="NZ_CP106881.1"/>
</dbReference>
<keyword evidence="9" id="KW-0560">Oxidoreductase</keyword>
<evidence type="ECO:0000256" key="5">
    <source>
        <dbReference type="ARBA" id="ARBA00013376"/>
    </source>
</evidence>
<dbReference type="InterPro" id="IPR002912">
    <property type="entry name" value="ACT_dom"/>
</dbReference>
<dbReference type="Gene3D" id="3.40.50.720">
    <property type="entry name" value="NAD(P)-binding Rossmann-like Domain"/>
    <property type="match status" value="1"/>
</dbReference>
<accession>A0ABY6GBK2</accession>
<evidence type="ECO:0000313" key="13">
    <source>
        <dbReference type="EMBL" id="UYG52434.1"/>
    </source>
</evidence>
<evidence type="ECO:0000256" key="3">
    <source>
        <dbReference type="ARBA" id="ARBA00006753"/>
    </source>
</evidence>
<evidence type="ECO:0000256" key="1">
    <source>
        <dbReference type="ARBA" id="ARBA00005056"/>
    </source>
</evidence>
<dbReference type="InterPro" id="IPR036291">
    <property type="entry name" value="NAD(P)-bd_dom_sf"/>
</dbReference>